<reference evidence="2 3" key="1">
    <citation type="journal article" date="2023" name="Sci. Data">
        <title>Genome assembly of the Korean intertidal mud-creeper Batillaria attramentaria.</title>
        <authorList>
            <person name="Patra A.K."/>
            <person name="Ho P.T."/>
            <person name="Jun S."/>
            <person name="Lee S.J."/>
            <person name="Kim Y."/>
            <person name="Won Y.J."/>
        </authorList>
    </citation>
    <scope>NUCLEOTIDE SEQUENCE [LARGE SCALE GENOMIC DNA]</scope>
    <source>
        <strain evidence="2">Wonlab-2016</strain>
    </source>
</reference>
<protein>
    <submittedName>
        <fullName evidence="2">Uncharacterized protein</fullName>
    </submittedName>
</protein>
<dbReference type="AlphaFoldDB" id="A0ABD0JYT5"/>
<evidence type="ECO:0000313" key="2">
    <source>
        <dbReference type="EMBL" id="KAK7480232.1"/>
    </source>
</evidence>
<name>A0ABD0JYT5_9CAEN</name>
<gene>
    <name evidence="2" type="ORF">BaRGS_00028508</name>
</gene>
<keyword evidence="3" id="KW-1185">Reference proteome</keyword>
<feature type="compositionally biased region" description="Basic and acidic residues" evidence="1">
    <location>
        <begin position="66"/>
        <end position="75"/>
    </location>
</feature>
<sequence length="75" mass="8674">MRRLTSPRFLFFSRPLRSFSVAEFRQSPSAEADVLLSRSSTHVKWLDRSHPLRPKPQSTASSYGVESDRHENDQV</sequence>
<feature type="region of interest" description="Disordered" evidence="1">
    <location>
        <begin position="47"/>
        <end position="75"/>
    </location>
</feature>
<dbReference type="Proteomes" id="UP001519460">
    <property type="component" value="Unassembled WGS sequence"/>
</dbReference>
<proteinExistence type="predicted"/>
<evidence type="ECO:0000313" key="3">
    <source>
        <dbReference type="Proteomes" id="UP001519460"/>
    </source>
</evidence>
<organism evidence="2 3">
    <name type="scientific">Batillaria attramentaria</name>
    <dbReference type="NCBI Taxonomy" id="370345"/>
    <lineage>
        <taxon>Eukaryota</taxon>
        <taxon>Metazoa</taxon>
        <taxon>Spiralia</taxon>
        <taxon>Lophotrochozoa</taxon>
        <taxon>Mollusca</taxon>
        <taxon>Gastropoda</taxon>
        <taxon>Caenogastropoda</taxon>
        <taxon>Sorbeoconcha</taxon>
        <taxon>Cerithioidea</taxon>
        <taxon>Batillariidae</taxon>
        <taxon>Batillaria</taxon>
    </lineage>
</organism>
<accession>A0ABD0JYT5</accession>
<comment type="caution">
    <text evidence="2">The sequence shown here is derived from an EMBL/GenBank/DDBJ whole genome shotgun (WGS) entry which is preliminary data.</text>
</comment>
<evidence type="ECO:0000256" key="1">
    <source>
        <dbReference type="SAM" id="MobiDB-lite"/>
    </source>
</evidence>
<dbReference type="EMBL" id="JACVVK020000285">
    <property type="protein sequence ID" value="KAK7480232.1"/>
    <property type="molecule type" value="Genomic_DNA"/>
</dbReference>